<feature type="transmembrane region" description="Helical" evidence="1">
    <location>
        <begin position="52"/>
        <end position="71"/>
    </location>
</feature>
<organism evidence="2 3">
    <name type="scientific">Microthlaspi erraticum</name>
    <dbReference type="NCBI Taxonomy" id="1685480"/>
    <lineage>
        <taxon>Eukaryota</taxon>
        <taxon>Viridiplantae</taxon>
        <taxon>Streptophyta</taxon>
        <taxon>Embryophyta</taxon>
        <taxon>Tracheophyta</taxon>
        <taxon>Spermatophyta</taxon>
        <taxon>Magnoliopsida</taxon>
        <taxon>eudicotyledons</taxon>
        <taxon>Gunneridae</taxon>
        <taxon>Pentapetalae</taxon>
        <taxon>rosids</taxon>
        <taxon>malvids</taxon>
        <taxon>Brassicales</taxon>
        <taxon>Brassicaceae</taxon>
        <taxon>Coluteocarpeae</taxon>
        <taxon>Microthlaspi</taxon>
    </lineage>
</organism>
<keyword evidence="1" id="KW-0812">Transmembrane</keyword>
<reference evidence="2" key="1">
    <citation type="submission" date="2020-01" db="EMBL/GenBank/DDBJ databases">
        <authorList>
            <person name="Mishra B."/>
        </authorList>
    </citation>
    <scope>NUCLEOTIDE SEQUENCE [LARGE SCALE GENOMIC DNA]</scope>
</reference>
<dbReference type="AlphaFoldDB" id="A0A6D2IPW5"/>
<gene>
    <name evidence="2" type="ORF">MERR_LOCUS19727</name>
</gene>
<proteinExistence type="predicted"/>
<evidence type="ECO:0000256" key="1">
    <source>
        <dbReference type="SAM" id="Phobius"/>
    </source>
</evidence>
<sequence>MCCKLVQGNSMNLSHRLASPKLKTARLKVSSRDSIHSSAVDMPRCSGSVRRAAVIFLSAISITCFLLYRSADSLNTVSGSSSSIFSRILPSYDSFKSLVSVSQACTSRDFSFMWELPEFHL</sequence>
<dbReference type="EMBL" id="CACVBM020001121">
    <property type="protein sequence ID" value="CAA7032492.1"/>
    <property type="molecule type" value="Genomic_DNA"/>
</dbReference>
<comment type="caution">
    <text evidence="2">The sequence shown here is derived from an EMBL/GenBank/DDBJ whole genome shotgun (WGS) entry which is preliminary data.</text>
</comment>
<keyword evidence="1" id="KW-0472">Membrane</keyword>
<evidence type="ECO:0000313" key="3">
    <source>
        <dbReference type="Proteomes" id="UP000467841"/>
    </source>
</evidence>
<name>A0A6D2IPW5_9BRAS</name>
<keyword evidence="1" id="KW-1133">Transmembrane helix</keyword>
<dbReference type="Proteomes" id="UP000467841">
    <property type="component" value="Unassembled WGS sequence"/>
</dbReference>
<protein>
    <submittedName>
        <fullName evidence="2">Uncharacterized protein</fullName>
    </submittedName>
</protein>
<keyword evidence="3" id="KW-1185">Reference proteome</keyword>
<evidence type="ECO:0000313" key="2">
    <source>
        <dbReference type="EMBL" id="CAA7032492.1"/>
    </source>
</evidence>
<accession>A0A6D2IPW5</accession>